<dbReference type="AlphaFoldDB" id="A0A940NVQ3"/>
<reference evidence="1" key="1">
    <citation type="submission" date="2021-04" db="EMBL/GenBank/DDBJ databases">
        <title>Genome seq and assembly of Bacillus sp.</title>
        <authorList>
            <person name="Chhetri G."/>
        </authorList>
    </citation>
    <scope>NUCLEOTIDE SEQUENCE</scope>
    <source>
        <strain evidence="1">RG28</strain>
    </source>
</reference>
<comment type="caution">
    <text evidence="1">The sequence shown here is derived from an EMBL/GenBank/DDBJ whole genome shotgun (WGS) entry which is preliminary data.</text>
</comment>
<dbReference type="RefSeq" id="WP_209405757.1">
    <property type="nucleotide sequence ID" value="NZ_JAGIYQ010000007.1"/>
</dbReference>
<organism evidence="1 2">
    <name type="scientific">Gottfriedia endophytica</name>
    <dbReference type="NCBI Taxonomy" id="2820819"/>
    <lineage>
        <taxon>Bacteria</taxon>
        <taxon>Bacillati</taxon>
        <taxon>Bacillota</taxon>
        <taxon>Bacilli</taxon>
        <taxon>Bacillales</taxon>
        <taxon>Bacillaceae</taxon>
        <taxon>Gottfriedia</taxon>
    </lineage>
</organism>
<evidence type="ECO:0000313" key="1">
    <source>
        <dbReference type="EMBL" id="MBP0725803.1"/>
    </source>
</evidence>
<dbReference type="InterPro" id="IPR019646">
    <property type="entry name" value="Aminoglyc_AdlTrfase"/>
</dbReference>
<dbReference type="InterPro" id="IPR043519">
    <property type="entry name" value="NT_sf"/>
</dbReference>
<gene>
    <name evidence="1" type="ORF">J5Y03_11535</name>
</gene>
<sequence>MTHQIFDGQTESQLKVLKEISTLSEAIGIEFWLRGGWAIDFLLGKITRSHDDIDIITWINNREQLEYELSKVGYVQTPVKEEFRLRQSDFLKDNVEITFGYITHSEGGSLIMNGLPEWKWREDSLLSQSYMLQGISAQVLNPKQLLEEKEVYERIGRIPRLKDAESKKILRRIISDLNLMD</sequence>
<dbReference type="Gene3D" id="3.30.460.40">
    <property type="match status" value="1"/>
</dbReference>
<dbReference type="Pfam" id="PF10706">
    <property type="entry name" value="Aminoglyc_resit"/>
    <property type="match status" value="1"/>
</dbReference>
<dbReference type="EMBL" id="JAGIYQ010000007">
    <property type="protein sequence ID" value="MBP0725803.1"/>
    <property type="molecule type" value="Genomic_DNA"/>
</dbReference>
<proteinExistence type="predicted"/>
<dbReference type="SUPFAM" id="SSF81301">
    <property type="entry name" value="Nucleotidyltransferase"/>
    <property type="match status" value="1"/>
</dbReference>
<dbReference type="Proteomes" id="UP000682134">
    <property type="component" value="Unassembled WGS sequence"/>
</dbReference>
<protein>
    <recommendedName>
        <fullName evidence="3">Aminoglycoside adenylyltransferase</fullName>
    </recommendedName>
</protein>
<name>A0A940NVQ3_9BACI</name>
<accession>A0A940NVQ3</accession>
<evidence type="ECO:0000313" key="2">
    <source>
        <dbReference type="Proteomes" id="UP000682134"/>
    </source>
</evidence>
<keyword evidence="2" id="KW-1185">Reference proteome</keyword>
<evidence type="ECO:0008006" key="3">
    <source>
        <dbReference type="Google" id="ProtNLM"/>
    </source>
</evidence>